<accession>A0A2D3WAV2</accession>
<dbReference type="EMBL" id="DLUG01000164">
    <property type="protein sequence ID" value="DAB36200.1"/>
    <property type="molecule type" value="Genomic_DNA"/>
</dbReference>
<evidence type="ECO:0000313" key="3">
    <source>
        <dbReference type="Proteomes" id="UP000231638"/>
    </source>
</evidence>
<dbReference type="InterPro" id="IPR011622">
    <property type="entry name" value="7TMR_DISM_rcpt_extracell_dom2"/>
</dbReference>
<evidence type="ECO:0000313" key="2">
    <source>
        <dbReference type="EMBL" id="DAB36200.1"/>
    </source>
</evidence>
<gene>
    <name evidence="2" type="ORF">CFH80_06140</name>
</gene>
<proteinExistence type="predicted"/>
<comment type="caution">
    <text evidence="2">The sequence shown here is derived from an EMBL/GenBank/DDBJ whole genome shotgun (WGS) entry which is preliminary data.</text>
</comment>
<name>A0A2D3WAV2_9BACT</name>
<protein>
    <recommendedName>
        <fullName evidence="1">7TM-DISM receptor extracellular domain-containing protein</fullName>
    </recommendedName>
</protein>
<organism evidence="2 3">
    <name type="scientific">Sulfurospirillum cavolei</name>
    <dbReference type="NCBI Taxonomy" id="366522"/>
    <lineage>
        <taxon>Bacteria</taxon>
        <taxon>Pseudomonadati</taxon>
        <taxon>Campylobacterota</taxon>
        <taxon>Epsilonproteobacteria</taxon>
        <taxon>Campylobacterales</taxon>
        <taxon>Sulfurospirillaceae</taxon>
        <taxon>Sulfurospirillum</taxon>
    </lineage>
</organism>
<evidence type="ECO:0000259" key="1">
    <source>
        <dbReference type="Pfam" id="PF07696"/>
    </source>
</evidence>
<reference evidence="2 3" key="1">
    <citation type="journal article" date="2017" name="Front. Microbiol.">
        <title>Comparative Genomic Analysis of the Class Epsilonproteobacteria and Proposed Reclassification to Epsilonbacteraeota (phyl. nov.).</title>
        <authorList>
            <person name="Waite D.W."/>
            <person name="Vanwonterghem I."/>
            <person name="Rinke C."/>
            <person name="Parks D.H."/>
            <person name="Zhang Y."/>
            <person name="Takai K."/>
            <person name="Sievert S.M."/>
            <person name="Simon J."/>
            <person name="Campbell B.J."/>
            <person name="Hanson T.E."/>
            <person name="Woyke T."/>
            <person name="Klotz M.G."/>
            <person name="Hugenholtz P."/>
        </authorList>
    </citation>
    <scope>NUCLEOTIDE SEQUENCE [LARGE SCALE GENOMIC DNA]</scope>
    <source>
        <strain evidence="2">UBA11420</strain>
    </source>
</reference>
<dbReference type="Proteomes" id="UP000231638">
    <property type="component" value="Unassembled WGS sequence"/>
</dbReference>
<sequence length="139" mass="16322">MKSWVFLFYFLTPFLYGIETPQPTRPRLENVSFLRDTAALSHEDALILLRYGTYRALPNKAISFGADDATYWIAFALPPNPSQRFYLEFLYDQLSRVESFVYDNDRLVHTSINGNSVPIDQREVQYPLLVLYFLARKKR</sequence>
<dbReference type="Pfam" id="PF07696">
    <property type="entry name" value="7TMR-DISMED2"/>
    <property type="match status" value="1"/>
</dbReference>
<dbReference type="Gene3D" id="2.60.40.2380">
    <property type="match status" value="1"/>
</dbReference>
<dbReference type="AlphaFoldDB" id="A0A2D3WAV2"/>
<feature type="domain" description="7TM-DISM receptor extracellular" evidence="1">
    <location>
        <begin position="31"/>
        <end position="131"/>
    </location>
</feature>
<dbReference type="STRING" id="366522.GCA_001548055_02429"/>